<protein>
    <recommendedName>
        <fullName evidence="3">FAD:protein FMN transferase</fullName>
        <ecNumber evidence="2">2.7.1.180</ecNumber>
    </recommendedName>
    <alternativeName>
        <fullName evidence="9">Flavin transferase</fullName>
    </alternativeName>
</protein>
<evidence type="ECO:0000256" key="10">
    <source>
        <dbReference type="ARBA" id="ARBA00048540"/>
    </source>
</evidence>
<name>A0A871Y7D0_9MICO</name>
<accession>A0A871Y7D0</accession>
<dbReference type="SUPFAM" id="SSF143631">
    <property type="entry name" value="ApbE-like"/>
    <property type="match status" value="1"/>
</dbReference>
<keyword evidence="7" id="KW-0274">FAD</keyword>
<keyword evidence="6" id="KW-0479">Metal-binding</keyword>
<organism evidence="11">
    <name type="scientific">uncultured Micrococcales bacterium</name>
    <dbReference type="NCBI Taxonomy" id="1920814"/>
    <lineage>
        <taxon>Bacteria</taxon>
        <taxon>Bacillati</taxon>
        <taxon>Actinomycetota</taxon>
        <taxon>Actinomycetes</taxon>
        <taxon>Micrococcales</taxon>
        <taxon>environmental samples</taxon>
    </lineage>
</organism>
<dbReference type="EMBL" id="MW122880">
    <property type="protein sequence ID" value="QOV09002.1"/>
    <property type="molecule type" value="Genomic_DNA"/>
</dbReference>
<keyword evidence="5" id="KW-0808">Transferase</keyword>
<dbReference type="EC" id="2.7.1.180" evidence="2"/>
<comment type="catalytic activity">
    <reaction evidence="10">
        <text>L-threonyl-[protein] + FAD = FMN-L-threonyl-[protein] + AMP + H(+)</text>
        <dbReference type="Rhea" id="RHEA:36847"/>
        <dbReference type="Rhea" id="RHEA-COMP:11060"/>
        <dbReference type="Rhea" id="RHEA-COMP:11061"/>
        <dbReference type="ChEBI" id="CHEBI:15378"/>
        <dbReference type="ChEBI" id="CHEBI:30013"/>
        <dbReference type="ChEBI" id="CHEBI:57692"/>
        <dbReference type="ChEBI" id="CHEBI:74257"/>
        <dbReference type="ChEBI" id="CHEBI:456215"/>
        <dbReference type="EC" id="2.7.1.180"/>
    </reaction>
</comment>
<evidence type="ECO:0000313" key="11">
    <source>
        <dbReference type="EMBL" id="QOV09002.1"/>
    </source>
</evidence>
<dbReference type="Pfam" id="PF02424">
    <property type="entry name" value="ApbE"/>
    <property type="match status" value="2"/>
</dbReference>
<dbReference type="GO" id="GO:0046872">
    <property type="term" value="F:metal ion binding"/>
    <property type="evidence" value="ECO:0007669"/>
    <property type="project" value="UniProtKB-KW"/>
</dbReference>
<evidence type="ECO:0000256" key="4">
    <source>
        <dbReference type="ARBA" id="ARBA00022630"/>
    </source>
</evidence>
<evidence type="ECO:0000256" key="7">
    <source>
        <dbReference type="ARBA" id="ARBA00022827"/>
    </source>
</evidence>
<dbReference type="AlphaFoldDB" id="A0A871Y7D0"/>
<sequence length="258" mass="28455">MFRYNVECMGTGFLFQIEEDTDHHGLPELCKSAHEVLQDADEKFSLYKQNSEIMQLLRSEISWDEASDQQRFVLEEVQRWNHLTSGFFDAKPHTPNYDPSGYVKTWATLNAAHYLLANGVRKFTINAGGDVYLSDELDSPLLNRVGLSNLRSISDKNSGSNLVVDLAGKSFRAVATSGVSERGEHIWRKDEQAAFIQVSVIGPDLLEADIWATSIISGGFPAWDAFLKATAGKLVAIAFTNDGSLFGSPGFSSVLANV</sequence>
<dbReference type="PANTHER" id="PTHR30040:SF2">
    <property type="entry name" value="FAD:PROTEIN FMN TRANSFERASE"/>
    <property type="match status" value="1"/>
</dbReference>
<keyword evidence="8" id="KW-0460">Magnesium</keyword>
<dbReference type="InterPro" id="IPR024932">
    <property type="entry name" value="ApbE"/>
</dbReference>
<evidence type="ECO:0000256" key="9">
    <source>
        <dbReference type="ARBA" id="ARBA00031306"/>
    </source>
</evidence>
<comment type="cofactor">
    <cofactor evidence="1">
        <name>Mg(2+)</name>
        <dbReference type="ChEBI" id="CHEBI:18420"/>
    </cofactor>
</comment>
<dbReference type="InterPro" id="IPR003374">
    <property type="entry name" value="ApbE-like_sf"/>
</dbReference>
<gene>
    <name evidence="11" type="ORF">HULAa2F4_00028</name>
</gene>
<evidence type="ECO:0000256" key="1">
    <source>
        <dbReference type="ARBA" id="ARBA00001946"/>
    </source>
</evidence>
<dbReference type="GO" id="GO:0016740">
    <property type="term" value="F:transferase activity"/>
    <property type="evidence" value="ECO:0007669"/>
    <property type="project" value="UniProtKB-KW"/>
</dbReference>
<evidence type="ECO:0000256" key="5">
    <source>
        <dbReference type="ARBA" id="ARBA00022679"/>
    </source>
</evidence>
<dbReference type="Gene3D" id="3.10.520.10">
    <property type="entry name" value="ApbE-like domains"/>
    <property type="match status" value="2"/>
</dbReference>
<evidence type="ECO:0000256" key="3">
    <source>
        <dbReference type="ARBA" id="ARBA00016337"/>
    </source>
</evidence>
<evidence type="ECO:0000256" key="8">
    <source>
        <dbReference type="ARBA" id="ARBA00022842"/>
    </source>
</evidence>
<keyword evidence="4" id="KW-0285">Flavoprotein</keyword>
<proteinExistence type="predicted"/>
<reference evidence="11" key="1">
    <citation type="submission" date="2020-10" db="EMBL/GenBank/DDBJ databases">
        <title>Diverse heliorhodopsins detected via functional metagenomics in peat lake Actinobacteria, Chloroflexi and Archaea.</title>
        <authorList>
            <person name="Chazan A."/>
            <person name="Rozenberg A."/>
            <person name="Tahan R."/>
            <person name="Mannen K."/>
            <person name="Nagata T."/>
            <person name="Yaish S."/>
            <person name="Larom S."/>
            <person name="Kandori H."/>
            <person name="Inoue K."/>
            <person name="Beja O."/>
            <person name="Pushkarev A."/>
        </authorList>
    </citation>
    <scope>NUCLEOTIDE SEQUENCE</scope>
</reference>
<dbReference type="PANTHER" id="PTHR30040">
    <property type="entry name" value="THIAMINE BIOSYNTHESIS LIPOPROTEIN APBE"/>
    <property type="match status" value="1"/>
</dbReference>
<evidence type="ECO:0000256" key="2">
    <source>
        <dbReference type="ARBA" id="ARBA00011955"/>
    </source>
</evidence>
<evidence type="ECO:0000256" key="6">
    <source>
        <dbReference type="ARBA" id="ARBA00022723"/>
    </source>
</evidence>